<dbReference type="Pfam" id="PF19577">
    <property type="entry name" value="DcaP"/>
    <property type="match status" value="1"/>
</dbReference>
<proteinExistence type="predicted"/>
<dbReference type="Gene3D" id="2.40.160.20">
    <property type="match status" value="1"/>
</dbReference>
<accession>A0ABU0V0H3</accession>
<protein>
    <submittedName>
        <fullName evidence="1">Opacity protein-like surface antigen</fullName>
    </submittedName>
</protein>
<dbReference type="SUPFAM" id="SSF56935">
    <property type="entry name" value="Porins"/>
    <property type="match status" value="1"/>
</dbReference>
<reference evidence="1 2" key="1">
    <citation type="submission" date="2023-07" db="EMBL/GenBank/DDBJ databases">
        <title>Functional and genomic diversity of the sorghum phyllosphere microbiome.</title>
        <authorList>
            <person name="Shade A."/>
        </authorList>
    </citation>
    <scope>NUCLEOTIDE SEQUENCE [LARGE SCALE GENOMIC DNA]</scope>
    <source>
        <strain evidence="1 2">SORGH_AS_0887</strain>
    </source>
</reference>
<comment type="caution">
    <text evidence="1">The sequence shown here is derived from an EMBL/GenBank/DDBJ whole genome shotgun (WGS) entry which is preliminary data.</text>
</comment>
<gene>
    <name evidence="1" type="ORF">QE380_002946</name>
</gene>
<dbReference type="InterPro" id="IPR045748">
    <property type="entry name" value="DcaP"/>
</dbReference>
<evidence type="ECO:0000313" key="2">
    <source>
        <dbReference type="Proteomes" id="UP001233360"/>
    </source>
</evidence>
<organism evidence="1 2">
    <name type="scientific">Acinetobacter baylyi</name>
    <dbReference type="NCBI Taxonomy" id="202950"/>
    <lineage>
        <taxon>Bacteria</taxon>
        <taxon>Pseudomonadati</taxon>
        <taxon>Pseudomonadota</taxon>
        <taxon>Gammaproteobacteria</taxon>
        <taxon>Moraxellales</taxon>
        <taxon>Moraxellaceae</taxon>
        <taxon>Acinetobacter</taxon>
    </lineage>
</organism>
<dbReference type="EMBL" id="JAUTBK010000002">
    <property type="protein sequence ID" value="MDQ1210023.1"/>
    <property type="molecule type" value="Genomic_DNA"/>
</dbReference>
<dbReference type="Proteomes" id="UP001233360">
    <property type="component" value="Unassembled WGS sequence"/>
</dbReference>
<keyword evidence="2" id="KW-1185">Reference proteome</keyword>
<sequence length="432" mass="48873">MMKITLKQSMNDLTKVFLSVLVFSPVMVHAGHIDDEVKALRAEILELKKIVQQKDIDSEKNIERIFSQTDELPTRSTQPQKLNSVPVFINKSGARVKLYGFIRGDASYQFKGGNGMFNRINKVELDGTHNNEDRFYSTVTTSRLGLDFKSEQKDQPISGKLEFDFRGGSNNDTVRIRHAYLNYKNLLIGQTTSTFLDTDNNPAMLDFGSPLGIGTKRTPMLRYLDNLNAQTKLFLGLEQGQTDNRLPSFITKLKYHFLDDKGSASIRGMAQEVRSRELDNATEFSWGIGVGTNYKITNDLEINVDYSHVKGDSTLLLYTNSAYNSEQNQNDINLNEFDAFSIGLSYQINPKLQSTIAYGAMFSNDSNEFAKIAKNKADTAQNKALQQGWINFMYSPITPLTFGIEYIYGERETYTGEKGKDSRLSTMVKYSF</sequence>
<evidence type="ECO:0000313" key="1">
    <source>
        <dbReference type="EMBL" id="MDQ1210023.1"/>
    </source>
</evidence>
<name>A0ABU0V0H3_ACIBI</name>